<dbReference type="GO" id="GO:0016579">
    <property type="term" value="P:protein deubiquitination"/>
    <property type="evidence" value="ECO:0007669"/>
    <property type="project" value="InterPro"/>
</dbReference>
<reference evidence="2" key="1">
    <citation type="journal article" date="2020" name="Nature">
        <title>Giant virus diversity and host interactions through global metagenomics.</title>
        <authorList>
            <person name="Schulz F."/>
            <person name="Roux S."/>
            <person name="Paez-Espino D."/>
            <person name="Jungbluth S."/>
            <person name="Walsh D.A."/>
            <person name="Denef V.J."/>
            <person name="McMahon K.D."/>
            <person name="Konstantinidis K.T."/>
            <person name="Eloe-Fadrosh E.A."/>
            <person name="Kyrpides N.C."/>
            <person name="Woyke T."/>
        </authorList>
    </citation>
    <scope>NUCLEOTIDE SEQUENCE</scope>
    <source>
        <strain evidence="2">GVMAG-M-3300021120-1</strain>
    </source>
</reference>
<dbReference type="InterPro" id="IPR038765">
    <property type="entry name" value="Papain-like_cys_pep_sf"/>
</dbReference>
<dbReference type="Gene3D" id="3.90.70.10">
    <property type="entry name" value="Cysteine proteinases"/>
    <property type="match status" value="1"/>
</dbReference>
<dbReference type="Pfam" id="PF00443">
    <property type="entry name" value="UCH"/>
    <property type="match status" value="1"/>
</dbReference>
<evidence type="ECO:0000313" key="2">
    <source>
        <dbReference type="EMBL" id="QHT03743.1"/>
    </source>
</evidence>
<dbReference type="PANTHER" id="PTHR24006">
    <property type="entry name" value="UBIQUITIN CARBOXYL-TERMINAL HYDROLASE"/>
    <property type="match status" value="1"/>
</dbReference>
<protein>
    <recommendedName>
        <fullName evidence="1">USP domain-containing protein</fullName>
    </recommendedName>
</protein>
<evidence type="ECO:0000259" key="1">
    <source>
        <dbReference type="PROSITE" id="PS50235"/>
    </source>
</evidence>
<organism evidence="2">
    <name type="scientific">viral metagenome</name>
    <dbReference type="NCBI Taxonomy" id="1070528"/>
    <lineage>
        <taxon>unclassified sequences</taxon>
        <taxon>metagenomes</taxon>
        <taxon>organismal metagenomes</taxon>
    </lineage>
</organism>
<dbReference type="InterPro" id="IPR001394">
    <property type="entry name" value="Peptidase_C19_UCH"/>
</dbReference>
<dbReference type="AlphaFoldDB" id="A0A6C0CHG8"/>
<dbReference type="GO" id="GO:0005634">
    <property type="term" value="C:nucleus"/>
    <property type="evidence" value="ECO:0007669"/>
    <property type="project" value="TreeGrafter"/>
</dbReference>
<sequence length="255" mass="29344">MFGLRNFSGSCWVNACLQALFRIPEVQERYATNQHDSSNPVDFSLHKIWNSQGKDGLQEFFQSVKTHTMPAGESIGDSHELFIYLCDQLPYLNDLCRFKIADSITCNNCRHREVKEDSVTEFSISSDGTRIPMTQCIMNTVVPYEIEDWTCEKCNKKGCTKQQLIGSFPKVMMFHMVSEHSSIDYTSILSVNSKHKYALSSVSCYNGFHWWGYGRDMPPGKSWYTFDDGMVVEHGPKEFPLSGKMRLLIYYRLNS</sequence>
<dbReference type="InterPro" id="IPR028889">
    <property type="entry name" value="USP"/>
</dbReference>
<dbReference type="PROSITE" id="PS50235">
    <property type="entry name" value="USP_3"/>
    <property type="match status" value="1"/>
</dbReference>
<dbReference type="GO" id="GO:0005829">
    <property type="term" value="C:cytosol"/>
    <property type="evidence" value="ECO:0007669"/>
    <property type="project" value="TreeGrafter"/>
</dbReference>
<accession>A0A6C0CHG8</accession>
<dbReference type="GO" id="GO:0004843">
    <property type="term" value="F:cysteine-type deubiquitinase activity"/>
    <property type="evidence" value="ECO:0007669"/>
    <property type="project" value="InterPro"/>
</dbReference>
<dbReference type="SUPFAM" id="SSF54001">
    <property type="entry name" value="Cysteine proteinases"/>
    <property type="match status" value="1"/>
</dbReference>
<proteinExistence type="predicted"/>
<dbReference type="CDD" id="cd02257">
    <property type="entry name" value="Peptidase_C19"/>
    <property type="match status" value="1"/>
</dbReference>
<dbReference type="EMBL" id="MN739416">
    <property type="protein sequence ID" value="QHT03743.1"/>
    <property type="molecule type" value="Genomic_DNA"/>
</dbReference>
<feature type="domain" description="USP" evidence="1">
    <location>
        <begin position="2"/>
        <end position="253"/>
    </location>
</feature>
<dbReference type="InterPro" id="IPR050164">
    <property type="entry name" value="Peptidase_C19"/>
</dbReference>
<name>A0A6C0CHG8_9ZZZZ</name>